<dbReference type="EMBL" id="JAAVJF010000001">
    <property type="protein sequence ID" value="NYR14658.1"/>
    <property type="molecule type" value="Genomic_DNA"/>
</dbReference>
<keyword evidence="2" id="KW-1185">Reference proteome</keyword>
<organism evidence="1 2">
    <name type="scientific">Pyrobaculum arsenaticum</name>
    <dbReference type="NCBI Taxonomy" id="121277"/>
    <lineage>
        <taxon>Archaea</taxon>
        <taxon>Thermoproteota</taxon>
        <taxon>Thermoprotei</taxon>
        <taxon>Thermoproteales</taxon>
        <taxon>Thermoproteaceae</taxon>
        <taxon>Pyrobaculum</taxon>
    </lineage>
</organism>
<dbReference type="AlphaFoldDB" id="A0A7L4P6H1"/>
<accession>A0A7L4P6H1</accession>
<dbReference type="OMA" id="NIWRTTA"/>
<protein>
    <submittedName>
        <fullName evidence="1">Uncharacterized protein</fullName>
    </submittedName>
</protein>
<reference evidence="1 2" key="1">
    <citation type="journal article" date="2020" name="Nat. Commun.">
        <title>The structures of two archaeal type IV pili illuminate evolutionary relationships.</title>
        <authorList>
            <person name="Wang F."/>
            <person name="Baquero D.P."/>
            <person name="Su Z."/>
            <person name="Beltran L.C."/>
            <person name="Prangishvili D."/>
            <person name="Krupovic M."/>
            <person name="Egelman E.H."/>
        </authorList>
    </citation>
    <scope>NUCLEOTIDE SEQUENCE [LARGE SCALE GENOMIC DNA]</scope>
    <source>
        <strain evidence="1 2">2GA</strain>
    </source>
</reference>
<dbReference type="Proteomes" id="UP000554766">
    <property type="component" value="Unassembled WGS sequence"/>
</dbReference>
<comment type="caution">
    <text evidence="1">The sequence shown here is derived from an EMBL/GenBank/DDBJ whole genome shotgun (WGS) entry which is preliminary data.</text>
</comment>
<proteinExistence type="predicted"/>
<dbReference type="RefSeq" id="WP_011900305.1">
    <property type="nucleotide sequence ID" value="NZ_JAAVJF010000001.1"/>
</dbReference>
<evidence type="ECO:0000313" key="2">
    <source>
        <dbReference type="Proteomes" id="UP000554766"/>
    </source>
</evidence>
<name>A0A7L4P6H1_9CREN</name>
<gene>
    <name evidence="1" type="ORF">HC235_01480</name>
</gene>
<evidence type="ECO:0000313" key="1">
    <source>
        <dbReference type="EMBL" id="NYR14658.1"/>
    </source>
</evidence>
<dbReference type="GeneID" id="5055425"/>
<sequence>MPVAWLAVAVLVLSALTLGASLDDVVLVAVDKIPEYAYAVVNGTPAPLPKVYILELKDAVWAEGTYNPKRPINLTVPIFSGPYLAVPRGAGKADAARGRKAVLELDGKTYEIVYTDSPERDSLPPVRAEVVLRGREVGPGVYTVNDKTVTIAKGRWRIPPEASAVADAPSVTRYVFRIHSPPVSTRGSFSVRFTYATDFNIQTKTYSYTTQTYAYVGRGVAAVSVALRGASASSVRLNIYYSDFPTTQLPAYVQSLTANAIVSTNYGYVYTFQIPSSLRPKYLWISVDVITGPWDLPVTFEPTVTVEYERPSPADPTWGHMVFSFVSALVEDNFYSTYMYQTRRIFFIGKIPQGAASDSATLSIGDLEVYNCAGKTYQYVRVYVGGALAGTISMTLSQNGGLCQVFRSNAASFYATGALRLFQFNSSLVPITLEFDPPLTPPSGSNYYPYVKMSTLKLHGYKWSEIWTHNSTTWYYAKFMIRNGLTTYNVTGDEVLTNIWRTTAGGVYDPKTNRNETNPHILAKAELTSQIQNGITAITGSWEYRIVYTHVTYDLPGSTYMLSICWATTVTAWLYPNTKSSTDYWTPINFLTAATQAFITGIQAYNELAQLLGWSALYTNPLVGLTLTGLSIILAGVQGPSYSGCSITVGGATYSGPYYSAGVDINGAVRSAFVKLVAPGTTGGLTSFTIPSYVRVYYYRSNEDNAYFLIYAKFRAPVVSPNYWQNYFNEKREYFAYGSTGGVVVPLVYP</sequence>